<dbReference type="SMART" id="SM01318">
    <property type="entry name" value="SVWC"/>
    <property type="match status" value="1"/>
</dbReference>
<dbReference type="KEGG" id="mde:105261609"/>
<name>A0A1I8NKH4_MUSDO</name>
<evidence type="ECO:0000313" key="5">
    <source>
        <dbReference type="EnsemblMetazoa" id="MDOA016622-PA"/>
    </source>
</evidence>
<accession>A0A1I8NKH4</accession>
<dbReference type="GO" id="GO:0005576">
    <property type="term" value="C:extracellular region"/>
    <property type="evidence" value="ECO:0007669"/>
    <property type="project" value="UniProtKB-SubCell"/>
</dbReference>
<proteinExistence type="predicted"/>
<comment type="subcellular location">
    <subcellularLocation>
        <location evidence="1">Secreted</location>
    </subcellularLocation>
</comment>
<evidence type="ECO:0000256" key="3">
    <source>
        <dbReference type="SAM" id="SignalP"/>
    </source>
</evidence>
<evidence type="ECO:0000256" key="1">
    <source>
        <dbReference type="ARBA" id="ARBA00004613"/>
    </source>
</evidence>
<dbReference type="EnsemblMetazoa" id="MDOA016622-RA">
    <property type="protein sequence ID" value="MDOA016622-PA"/>
    <property type="gene ID" value="MDOA016622"/>
</dbReference>
<dbReference type="VEuPathDB" id="VectorBase:MDOMA2_021162"/>
<keyword evidence="2" id="KW-0964">Secreted</keyword>
<feature type="domain" description="Single" evidence="4">
    <location>
        <begin position="38"/>
        <end position="99"/>
    </location>
</feature>
<feature type="chain" id="PRO_5044561814" description="Single domain-containing protein" evidence="3">
    <location>
        <begin position="22"/>
        <end position="100"/>
    </location>
</feature>
<dbReference type="VEuPathDB" id="VectorBase:MDOA016622"/>
<protein>
    <recommendedName>
        <fullName evidence="4">Single domain-containing protein</fullName>
    </recommendedName>
</protein>
<evidence type="ECO:0000259" key="4">
    <source>
        <dbReference type="SMART" id="SM01318"/>
    </source>
</evidence>
<dbReference type="RefSeq" id="XP_011291121.2">
    <property type="nucleotide sequence ID" value="XM_011292819.3"/>
</dbReference>
<dbReference type="PROSITE" id="PS51257">
    <property type="entry name" value="PROKAR_LIPOPROTEIN"/>
    <property type="match status" value="1"/>
</dbReference>
<dbReference type="OrthoDB" id="7390288at2759"/>
<gene>
    <name evidence="5" type="primary">105261609</name>
</gene>
<reference evidence="5" key="1">
    <citation type="submission" date="2020-05" db="UniProtKB">
        <authorList>
            <consortium name="EnsemblMetazoa"/>
        </authorList>
    </citation>
    <scope>IDENTIFICATION</scope>
    <source>
        <strain evidence="5">Aabys</strain>
    </source>
</reference>
<dbReference type="InterPro" id="IPR029277">
    <property type="entry name" value="SVWC_dom"/>
</dbReference>
<evidence type="ECO:0000256" key="2">
    <source>
        <dbReference type="ARBA" id="ARBA00022525"/>
    </source>
</evidence>
<feature type="signal peptide" evidence="3">
    <location>
        <begin position="1"/>
        <end position="21"/>
    </location>
</feature>
<organism evidence="5">
    <name type="scientific">Musca domestica</name>
    <name type="common">House fly</name>
    <dbReference type="NCBI Taxonomy" id="7370"/>
    <lineage>
        <taxon>Eukaryota</taxon>
        <taxon>Metazoa</taxon>
        <taxon>Ecdysozoa</taxon>
        <taxon>Arthropoda</taxon>
        <taxon>Hexapoda</taxon>
        <taxon>Insecta</taxon>
        <taxon>Pterygota</taxon>
        <taxon>Neoptera</taxon>
        <taxon>Endopterygota</taxon>
        <taxon>Diptera</taxon>
        <taxon>Brachycera</taxon>
        <taxon>Muscomorpha</taxon>
        <taxon>Muscoidea</taxon>
        <taxon>Muscidae</taxon>
        <taxon>Musca</taxon>
    </lineage>
</organism>
<keyword evidence="3" id="KW-0732">Signal</keyword>
<dbReference type="Pfam" id="PF15430">
    <property type="entry name" value="SVWC"/>
    <property type="match status" value="1"/>
</dbReference>
<sequence>MFSRFSLIGLGLLACLAMVATQATYLGNRRHPTLPGHCFYEEYNLTIKVNQTSYPRNVNNCFKVFCRDDFVLRLNHCPRRANPCRRTDLSKPFPQCCVCV</sequence>
<dbReference type="AlphaFoldDB" id="A0A1I8NKH4"/>